<evidence type="ECO:0000256" key="3">
    <source>
        <dbReference type="SAM" id="MobiDB-lite"/>
    </source>
</evidence>
<feature type="transmembrane region" description="Helical" evidence="4">
    <location>
        <begin position="344"/>
        <end position="365"/>
    </location>
</feature>
<comment type="subcellular location">
    <subcellularLocation>
        <location evidence="1">Membrane</location>
        <topology evidence="1">Multi-pass membrane protein</topology>
    </subcellularLocation>
</comment>
<dbReference type="InterPro" id="IPR011701">
    <property type="entry name" value="MFS"/>
</dbReference>
<feature type="transmembrane region" description="Helical" evidence="4">
    <location>
        <begin position="136"/>
        <end position="156"/>
    </location>
</feature>
<keyword evidence="4" id="KW-0812">Transmembrane</keyword>
<feature type="transmembrane region" description="Helical" evidence="4">
    <location>
        <begin position="377"/>
        <end position="399"/>
    </location>
</feature>
<dbReference type="OrthoDB" id="6509908at2759"/>
<evidence type="ECO:0000313" key="6">
    <source>
        <dbReference type="Proteomes" id="UP000070121"/>
    </source>
</evidence>
<keyword evidence="6" id="KW-1185">Reference proteome</keyword>
<organism evidence="5 6">
    <name type="scientific">Colletotrichum salicis</name>
    <dbReference type="NCBI Taxonomy" id="1209931"/>
    <lineage>
        <taxon>Eukaryota</taxon>
        <taxon>Fungi</taxon>
        <taxon>Dikarya</taxon>
        <taxon>Ascomycota</taxon>
        <taxon>Pezizomycotina</taxon>
        <taxon>Sordariomycetes</taxon>
        <taxon>Hypocreomycetidae</taxon>
        <taxon>Glomerellales</taxon>
        <taxon>Glomerellaceae</taxon>
        <taxon>Colletotrichum</taxon>
        <taxon>Colletotrichum acutatum species complex</taxon>
    </lineage>
</organism>
<proteinExistence type="inferred from homology"/>
<comment type="similarity">
    <text evidence="2">Belongs to the major facilitator superfamily. Monocarboxylate porter (TC 2.A.1.13) family.</text>
</comment>
<evidence type="ECO:0000256" key="1">
    <source>
        <dbReference type="ARBA" id="ARBA00004141"/>
    </source>
</evidence>
<feature type="transmembrane region" description="Helical" evidence="4">
    <location>
        <begin position="43"/>
        <end position="65"/>
    </location>
</feature>
<evidence type="ECO:0000256" key="2">
    <source>
        <dbReference type="ARBA" id="ARBA00006727"/>
    </source>
</evidence>
<comment type="caution">
    <text evidence="5">The sequence shown here is derived from an EMBL/GenBank/DDBJ whole genome shotgun (WGS) entry which is preliminary data.</text>
</comment>
<gene>
    <name evidence="5" type="ORF">CSAL01_10931</name>
</gene>
<feature type="transmembrane region" description="Helical" evidence="4">
    <location>
        <begin position="279"/>
        <end position="297"/>
    </location>
</feature>
<feature type="transmembrane region" description="Helical" evidence="4">
    <location>
        <begin position="77"/>
        <end position="95"/>
    </location>
</feature>
<dbReference type="GO" id="GO:0022857">
    <property type="term" value="F:transmembrane transporter activity"/>
    <property type="evidence" value="ECO:0007669"/>
    <property type="project" value="InterPro"/>
</dbReference>
<dbReference type="PANTHER" id="PTHR11360">
    <property type="entry name" value="MONOCARBOXYLATE TRANSPORTER"/>
    <property type="match status" value="1"/>
</dbReference>
<evidence type="ECO:0008006" key="7">
    <source>
        <dbReference type="Google" id="ProtNLM"/>
    </source>
</evidence>
<feature type="region of interest" description="Disordered" evidence="3">
    <location>
        <begin position="1"/>
        <end position="22"/>
    </location>
</feature>
<dbReference type="Pfam" id="PF07690">
    <property type="entry name" value="MFS_1"/>
    <property type="match status" value="1"/>
</dbReference>
<feature type="transmembrane region" description="Helical" evidence="4">
    <location>
        <begin position="217"/>
        <end position="235"/>
    </location>
</feature>
<dbReference type="AlphaFoldDB" id="A0A135U8F6"/>
<protein>
    <recommendedName>
        <fullName evidence="7">Major facilitator superfamily (MFS) profile domain-containing protein</fullName>
    </recommendedName>
</protein>
<reference evidence="5 6" key="1">
    <citation type="submission" date="2014-02" db="EMBL/GenBank/DDBJ databases">
        <title>The genome sequence of Colletotrichum salicis CBS 607.94.</title>
        <authorList>
            <person name="Baroncelli R."/>
            <person name="Thon M.R."/>
        </authorList>
    </citation>
    <scope>NUCLEOTIDE SEQUENCE [LARGE SCALE GENOMIC DNA]</scope>
    <source>
        <strain evidence="5 6">CBS 607.94</strain>
    </source>
</reference>
<keyword evidence="4" id="KW-1133">Transmembrane helix</keyword>
<dbReference type="PANTHER" id="PTHR11360:SF281">
    <property type="entry name" value="ASPYRIDONES EFFLUX PROTEIN APDF-RELATED"/>
    <property type="match status" value="1"/>
</dbReference>
<dbReference type="Gene3D" id="1.20.1250.20">
    <property type="entry name" value="MFS general substrate transporter like domains"/>
    <property type="match status" value="1"/>
</dbReference>
<feature type="transmembrane region" description="Helical" evidence="4">
    <location>
        <begin position="101"/>
        <end position="124"/>
    </location>
</feature>
<dbReference type="InterPro" id="IPR036259">
    <property type="entry name" value="MFS_trans_sf"/>
</dbReference>
<dbReference type="EMBL" id="JFFI01001644">
    <property type="protein sequence ID" value="KXH56690.1"/>
    <property type="molecule type" value="Genomic_DNA"/>
</dbReference>
<dbReference type="GO" id="GO:0016020">
    <property type="term" value="C:membrane"/>
    <property type="evidence" value="ECO:0007669"/>
    <property type="project" value="UniProtKB-SubCell"/>
</dbReference>
<evidence type="ECO:0000256" key="4">
    <source>
        <dbReference type="SAM" id="Phobius"/>
    </source>
</evidence>
<feature type="transmembrane region" description="Helical" evidence="4">
    <location>
        <begin position="168"/>
        <end position="188"/>
    </location>
</feature>
<dbReference type="Proteomes" id="UP000070121">
    <property type="component" value="Unassembled WGS sequence"/>
</dbReference>
<evidence type="ECO:0000313" key="5">
    <source>
        <dbReference type="EMBL" id="KXH56690.1"/>
    </source>
</evidence>
<dbReference type="SUPFAM" id="SSF103473">
    <property type="entry name" value="MFS general substrate transporter"/>
    <property type="match status" value="1"/>
</dbReference>
<sequence length="407" mass="43717">MQTRSDPEQVEGRGDNAHRNDGDEHTAFGYFQDYYLSHSLAGYPSSVIAIIGSLQLGLMNLIQPVAGGLADSYSPSVLYAVAAVGAIASSIGVSFAQPIHIWQFILTQGVIFGVTAVFGTAVSLPLASQHFTRRRALTIGIVASGSSAGGVCLPIMFSHLVPRIGFGWALRVAALIALVCYGIAIVISRPKLPRKSVKSIWSIVDFNGFREPRYSTLALANVVGNFGLYVPFYYLEPYVAVHHPGAAVRNYLLPLINGSSFFGRVIGGYVADHTGGLNLLYPLTAISGILCLTLWLLSTSVSMIVSFACLYAKHNAGVCSEIFISVTPSVTVRFSPEDKVGARLGAFSIWSAIGVFTGTPIGGAFVRQGTPEEYQHLIIFTGMCLTASAVLQFVARILCDRDLRKKW</sequence>
<accession>A0A135U8F6</accession>
<keyword evidence="4" id="KW-0472">Membrane</keyword>
<dbReference type="InterPro" id="IPR050327">
    <property type="entry name" value="Proton-linked_MCT"/>
</dbReference>
<name>A0A135U8F6_9PEZI</name>